<gene>
    <name evidence="1" type="ORF">S12H4_12870</name>
</gene>
<evidence type="ECO:0000313" key="1">
    <source>
        <dbReference type="EMBL" id="GAI86583.1"/>
    </source>
</evidence>
<name>X1S127_9ZZZZ</name>
<sequence length="235" mass="26219">MIGYDNLAINHQILLDLPFREGVGAITHDVAKPHHQDVDLINAPTWESLVSGLGVIDLNGTNQYLQLLAAACEDLDFTAGDYSLGGWFFFRSGEADDKTPMSRFLLDNNGWELYHWTNEILTLRHHHAAGATLRTAGHSEGWAYDKWWFMGVSRSGASAQFYRGDIGGLVALPTTISDGGLINPEACVQNLYIGRDTTGVNLHNGKLWRPRAWGRALAEGDWMKIFDYESHWFGV</sequence>
<dbReference type="SUPFAM" id="SSF49899">
    <property type="entry name" value="Concanavalin A-like lectins/glucanases"/>
    <property type="match status" value="1"/>
</dbReference>
<dbReference type="Gene3D" id="2.60.120.200">
    <property type="match status" value="1"/>
</dbReference>
<proteinExistence type="predicted"/>
<dbReference type="InterPro" id="IPR013320">
    <property type="entry name" value="ConA-like_dom_sf"/>
</dbReference>
<dbReference type="AlphaFoldDB" id="X1S127"/>
<reference evidence="1" key="1">
    <citation type="journal article" date="2014" name="Front. Microbiol.">
        <title>High frequency of phylogenetically diverse reductive dehalogenase-homologous genes in deep subseafloor sedimentary metagenomes.</title>
        <authorList>
            <person name="Kawai M."/>
            <person name="Futagami T."/>
            <person name="Toyoda A."/>
            <person name="Takaki Y."/>
            <person name="Nishi S."/>
            <person name="Hori S."/>
            <person name="Arai W."/>
            <person name="Tsubouchi T."/>
            <person name="Morono Y."/>
            <person name="Uchiyama I."/>
            <person name="Ito T."/>
            <person name="Fujiyama A."/>
            <person name="Inagaki F."/>
            <person name="Takami H."/>
        </authorList>
    </citation>
    <scope>NUCLEOTIDE SEQUENCE</scope>
    <source>
        <strain evidence="1">Expedition CK06-06</strain>
    </source>
</reference>
<protein>
    <submittedName>
        <fullName evidence="1">Uncharacterized protein</fullName>
    </submittedName>
</protein>
<comment type="caution">
    <text evidence="1">The sequence shown here is derived from an EMBL/GenBank/DDBJ whole genome shotgun (WGS) entry which is preliminary data.</text>
</comment>
<organism evidence="1">
    <name type="scientific">marine sediment metagenome</name>
    <dbReference type="NCBI Taxonomy" id="412755"/>
    <lineage>
        <taxon>unclassified sequences</taxon>
        <taxon>metagenomes</taxon>
        <taxon>ecological metagenomes</taxon>
    </lineage>
</organism>
<accession>X1S127</accession>
<dbReference type="EMBL" id="BARW01006139">
    <property type="protein sequence ID" value="GAI86583.1"/>
    <property type="molecule type" value="Genomic_DNA"/>
</dbReference>